<dbReference type="InterPro" id="IPR020040">
    <property type="entry name" value="Ribosomal_uL6_a/b-dom"/>
</dbReference>
<evidence type="ECO:0000256" key="8">
    <source>
        <dbReference type="RuleBase" id="RU003870"/>
    </source>
</evidence>
<evidence type="ECO:0000256" key="5">
    <source>
        <dbReference type="ARBA" id="ARBA00023274"/>
    </source>
</evidence>
<keyword evidence="3 6" id="KW-0694">RNA-binding</keyword>
<dbReference type="HAMAP" id="MF_01365_B">
    <property type="entry name" value="Ribosomal_uL6_B"/>
    <property type="match status" value="1"/>
</dbReference>
<evidence type="ECO:0000313" key="11">
    <source>
        <dbReference type="Proteomes" id="UP000233654"/>
    </source>
</evidence>
<dbReference type="PROSITE" id="PS00525">
    <property type="entry name" value="RIBOSOMAL_L6_1"/>
    <property type="match status" value="1"/>
</dbReference>
<keyword evidence="5 6" id="KW-0687">Ribonucleoprotein</keyword>
<dbReference type="InterPro" id="IPR002358">
    <property type="entry name" value="Ribosomal_uL6_CS"/>
</dbReference>
<organism evidence="10 11">
    <name type="scientific">Candidatus Anoxymicrobium japonicum</name>
    <dbReference type="NCBI Taxonomy" id="2013648"/>
    <lineage>
        <taxon>Bacteria</taxon>
        <taxon>Bacillati</taxon>
        <taxon>Actinomycetota</taxon>
        <taxon>Candidatus Geothermincolia</taxon>
        <taxon>Candidatus Geothermincolales</taxon>
        <taxon>Candidatus Anoxymicrobiaceae</taxon>
        <taxon>Candidatus Anoxymicrobium</taxon>
    </lineage>
</organism>
<evidence type="ECO:0000256" key="1">
    <source>
        <dbReference type="ARBA" id="ARBA00009356"/>
    </source>
</evidence>
<proteinExistence type="inferred from homology"/>
<evidence type="ECO:0000256" key="2">
    <source>
        <dbReference type="ARBA" id="ARBA00022730"/>
    </source>
</evidence>
<evidence type="ECO:0000256" key="4">
    <source>
        <dbReference type="ARBA" id="ARBA00022980"/>
    </source>
</evidence>
<dbReference type="PANTHER" id="PTHR11655">
    <property type="entry name" value="60S/50S RIBOSOMAL PROTEIN L6/L9"/>
    <property type="match status" value="1"/>
</dbReference>
<evidence type="ECO:0000259" key="9">
    <source>
        <dbReference type="Pfam" id="PF00347"/>
    </source>
</evidence>
<dbReference type="InterPro" id="IPR019906">
    <property type="entry name" value="Ribosomal_uL6_bac-type"/>
</dbReference>
<dbReference type="SUPFAM" id="SSF56053">
    <property type="entry name" value="Ribosomal protein L6"/>
    <property type="match status" value="2"/>
</dbReference>
<keyword evidence="2 6" id="KW-0699">rRNA-binding</keyword>
<comment type="function">
    <text evidence="6 8">This protein binds to the 23S rRNA, and is important in its secondary structure. It is located near the subunit interface in the base of the L7/L12 stalk, and near the tRNA binding site of the peptidyltransferase center.</text>
</comment>
<keyword evidence="4 6" id="KW-0689">Ribosomal protein</keyword>
<dbReference type="PANTHER" id="PTHR11655:SF14">
    <property type="entry name" value="LARGE RIBOSOMAL SUBUNIT PROTEIN UL6M"/>
    <property type="match status" value="1"/>
</dbReference>
<dbReference type="AlphaFoldDB" id="A0A2N3G6B7"/>
<evidence type="ECO:0000256" key="6">
    <source>
        <dbReference type="HAMAP-Rule" id="MF_01365"/>
    </source>
</evidence>
<dbReference type="PIRSF" id="PIRSF002162">
    <property type="entry name" value="Ribosomal_L6"/>
    <property type="match status" value="1"/>
</dbReference>
<feature type="domain" description="Large ribosomal subunit protein uL6 alpha-beta" evidence="9">
    <location>
        <begin position="91"/>
        <end position="164"/>
    </location>
</feature>
<gene>
    <name evidence="6" type="primary">rplF</name>
    <name evidence="10" type="ORF">CVT63_04375</name>
</gene>
<dbReference type="GO" id="GO:0019843">
    <property type="term" value="F:rRNA binding"/>
    <property type="evidence" value="ECO:0007669"/>
    <property type="project" value="UniProtKB-UniRule"/>
</dbReference>
<dbReference type="NCBIfam" id="TIGR03654">
    <property type="entry name" value="L6_bact"/>
    <property type="match status" value="1"/>
</dbReference>
<dbReference type="Proteomes" id="UP000233654">
    <property type="component" value="Unassembled WGS sequence"/>
</dbReference>
<dbReference type="GO" id="GO:0002181">
    <property type="term" value="P:cytoplasmic translation"/>
    <property type="evidence" value="ECO:0007669"/>
    <property type="project" value="TreeGrafter"/>
</dbReference>
<name>A0A2N3G6B7_9ACTN</name>
<dbReference type="InterPro" id="IPR000702">
    <property type="entry name" value="Ribosomal_uL6-like"/>
</dbReference>
<comment type="subunit">
    <text evidence="6">Part of the 50S ribosomal subunit.</text>
</comment>
<dbReference type="Pfam" id="PF00347">
    <property type="entry name" value="Ribosomal_L6"/>
    <property type="match status" value="2"/>
</dbReference>
<dbReference type="FunFam" id="3.90.930.12:FF:000001">
    <property type="entry name" value="50S ribosomal protein L6"/>
    <property type="match status" value="1"/>
</dbReference>
<evidence type="ECO:0000256" key="3">
    <source>
        <dbReference type="ARBA" id="ARBA00022884"/>
    </source>
</evidence>
<comment type="similarity">
    <text evidence="1 6 7">Belongs to the universal ribosomal protein uL6 family.</text>
</comment>
<accession>A0A2N3G6B7</accession>
<feature type="domain" description="Large ribosomal subunit protein uL6 alpha-beta" evidence="9">
    <location>
        <begin position="11"/>
        <end position="82"/>
    </location>
</feature>
<dbReference type="InterPro" id="IPR036789">
    <property type="entry name" value="Ribosomal_uL6-like_a/b-dom_sf"/>
</dbReference>
<evidence type="ECO:0000313" key="10">
    <source>
        <dbReference type="EMBL" id="PKQ28124.1"/>
    </source>
</evidence>
<protein>
    <recommendedName>
        <fullName evidence="6">Large ribosomal subunit protein uL6</fullName>
    </recommendedName>
</protein>
<evidence type="ECO:0000256" key="7">
    <source>
        <dbReference type="RuleBase" id="RU003869"/>
    </source>
</evidence>
<sequence>MSRVGRMPVVVPTGVTVAVDGGVFRVKGPKGELRQDISDRIVIKQEAGQVLVARRTDAPYDRSVHGLTRTLIFNMVRGVTEGFEKVLEIQGVGYRAALKGSDIELQLGYSNPRTVSPPPGIVFEAPTPTRIIVKGIDKQLVGQVAANIRALRKPDPYKGKGVRYAGEEVRRKVGKAIK</sequence>
<dbReference type="GO" id="GO:0022625">
    <property type="term" value="C:cytosolic large ribosomal subunit"/>
    <property type="evidence" value="ECO:0007669"/>
    <property type="project" value="UniProtKB-UniRule"/>
</dbReference>
<dbReference type="GO" id="GO:0003735">
    <property type="term" value="F:structural constituent of ribosome"/>
    <property type="evidence" value="ECO:0007669"/>
    <property type="project" value="UniProtKB-UniRule"/>
</dbReference>
<dbReference type="PRINTS" id="PR00059">
    <property type="entry name" value="RIBOSOMALL6"/>
</dbReference>
<dbReference type="Gene3D" id="3.90.930.12">
    <property type="entry name" value="Ribosomal protein L6, alpha-beta domain"/>
    <property type="match status" value="2"/>
</dbReference>
<reference evidence="10 11" key="1">
    <citation type="journal article" date="2017" name="ISME J.">
        <title>Potential for microbial H2 and metal transformations associated with novel bacteria and archaea in deep terrestrial subsurface sediments.</title>
        <authorList>
            <person name="Hernsdorf A.W."/>
            <person name="Amano Y."/>
            <person name="Miyakawa K."/>
            <person name="Ise K."/>
            <person name="Suzuki Y."/>
            <person name="Anantharaman K."/>
            <person name="Probst A."/>
            <person name="Burstein D."/>
            <person name="Thomas B.C."/>
            <person name="Banfield J.F."/>
        </authorList>
    </citation>
    <scope>NUCLEOTIDE SEQUENCE [LARGE SCALE GENOMIC DNA]</scope>
    <source>
        <strain evidence="10">HGW-Actinobacteria-3</strain>
    </source>
</reference>
<dbReference type="FunFam" id="3.90.930.12:FF:000002">
    <property type="entry name" value="50S ribosomal protein L6"/>
    <property type="match status" value="1"/>
</dbReference>
<comment type="caution">
    <text evidence="10">The sequence shown here is derived from an EMBL/GenBank/DDBJ whole genome shotgun (WGS) entry which is preliminary data.</text>
</comment>
<dbReference type="EMBL" id="PHEX01000031">
    <property type="protein sequence ID" value="PKQ28124.1"/>
    <property type="molecule type" value="Genomic_DNA"/>
</dbReference>